<dbReference type="Proteomes" id="UP001642360">
    <property type="component" value="Unassembled WGS sequence"/>
</dbReference>
<comment type="caution">
    <text evidence="2">The sequence shown here is derived from an EMBL/GenBank/DDBJ whole genome shotgun (WGS) entry which is preliminary data.</text>
</comment>
<organism evidence="2 3">
    <name type="scientific">Ilex paraguariensis</name>
    <name type="common">yerba mate</name>
    <dbReference type="NCBI Taxonomy" id="185542"/>
    <lineage>
        <taxon>Eukaryota</taxon>
        <taxon>Viridiplantae</taxon>
        <taxon>Streptophyta</taxon>
        <taxon>Embryophyta</taxon>
        <taxon>Tracheophyta</taxon>
        <taxon>Spermatophyta</taxon>
        <taxon>Magnoliopsida</taxon>
        <taxon>eudicotyledons</taxon>
        <taxon>Gunneridae</taxon>
        <taxon>Pentapetalae</taxon>
        <taxon>asterids</taxon>
        <taxon>campanulids</taxon>
        <taxon>Aquifoliales</taxon>
        <taxon>Aquifoliaceae</taxon>
        <taxon>Ilex</taxon>
    </lineage>
</organism>
<accession>A0ABC8UE42</accession>
<dbReference type="AlphaFoldDB" id="A0ABC8UE42"/>
<reference evidence="2 3" key="1">
    <citation type="submission" date="2024-02" db="EMBL/GenBank/DDBJ databases">
        <authorList>
            <person name="Vignale AGUSTIN F."/>
            <person name="Sosa J E."/>
            <person name="Modenutti C."/>
        </authorList>
    </citation>
    <scope>NUCLEOTIDE SEQUENCE [LARGE SCALE GENOMIC DNA]</scope>
</reference>
<evidence type="ECO:0000313" key="2">
    <source>
        <dbReference type="EMBL" id="CAK9178938.1"/>
    </source>
</evidence>
<gene>
    <name evidence="2" type="ORF">ILEXP_LOCUS48872</name>
</gene>
<feature type="region of interest" description="Disordered" evidence="1">
    <location>
        <begin position="36"/>
        <end position="62"/>
    </location>
</feature>
<name>A0ABC8UE42_9AQUA</name>
<evidence type="ECO:0000313" key="3">
    <source>
        <dbReference type="Proteomes" id="UP001642360"/>
    </source>
</evidence>
<dbReference type="EMBL" id="CAUOFW020007369">
    <property type="protein sequence ID" value="CAK9178938.1"/>
    <property type="molecule type" value="Genomic_DNA"/>
</dbReference>
<proteinExistence type="predicted"/>
<feature type="non-terminal residue" evidence="2">
    <location>
        <position position="1"/>
    </location>
</feature>
<sequence length="96" mass="10448">YVRRTSLSRINSVAMNVVVMGADFGDDVHMQKRELAEGAGQSSNEQLLLGTPSAPPDTTQDSDGEEILHLIKAISITVRFFCIEEGFFLSYGAILA</sequence>
<keyword evidence="3" id="KW-1185">Reference proteome</keyword>
<evidence type="ECO:0000256" key="1">
    <source>
        <dbReference type="SAM" id="MobiDB-lite"/>
    </source>
</evidence>
<protein>
    <submittedName>
        <fullName evidence="2">Uncharacterized protein</fullName>
    </submittedName>
</protein>